<dbReference type="AlphaFoldDB" id="A0A9Q3C329"/>
<evidence type="ECO:0000313" key="16">
    <source>
        <dbReference type="EMBL" id="MBW0475790.1"/>
    </source>
</evidence>
<evidence type="ECO:0000256" key="9">
    <source>
        <dbReference type="ARBA" id="ARBA00022908"/>
    </source>
</evidence>
<gene>
    <name evidence="16" type="ORF">O181_015505</name>
</gene>
<dbReference type="InterPro" id="IPR036397">
    <property type="entry name" value="RNaseH_sf"/>
</dbReference>
<comment type="catalytic activity">
    <reaction evidence="13">
        <text>DNA(n) + a 2'-deoxyribonucleoside 5'-triphosphate = DNA(n+1) + diphosphate</text>
        <dbReference type="Rhea" id="RHEA:22508"/>
        <dbReference type="Rhea" id="RHEA-COMP:17339"/>
        <dbReference type="Rhea" id="RHEA-COMP:17340"/>
        <dbReference type="ChEBI" id="CHEBI:33019"/>
        <dbReference type="ChEBI" id="CHEBI:61560"/>
        <dbReference type="ChEBI" id="CHEBI:173112"/>
        <dbReference type="EC" id="2.7.7.49"/>
    </reaction>
</comment>
<evidence type="ECO:0000256" key="14">
    <source>
        <dbReference type="ARBA" id="ARBA00049244"/>
    </source>
</evidence>
<dbReference type="InterPro" id="IPR001584">
    <property type="entry name" value="Integrase_cat-core"/>
</dbReference>
<dbReference type="GO" id="GO:0004519">
    <property type="term" value="F:endonuclease activity"/>
    <property type="evidence" value="ECO:0007669"/>
    <property type="project" value="UniProtKB-KW"/>
</dbReference>
<dbReference type="InterPro" id="IPR039537">
    <property type="entry name" value="Retrotran_Ty1/copia-like"/>
</dbReference>
<dbReference type="Gene3D" id="3.30.420.10">
    <property type="entry name" value="Ribonuclease H-like superfamily/Ribonuclease H"/>
    <property type="match status" value="1"/>
</dbReference>
<keyword evidence="11" id="KW-0808">Transferase</keyword>
<keyword evidence="6" id="KW-0378">Hydrolase</keyword>
<organism evidence="16 17">
    <name type="scientific">Austropuccinia psidii MF-1</name>
    <dbReference type="NCBI Taxonomy" id="1389203"/>
    <lineage>
        <taxon>Eukaryota</taxon>
        <taxon>Fungi</taxon>
        <taxon>Dikarya</taxon>
        <taxon>Basidiomycota</taxon>
        <taxon>Pucciniomycotina</taxon>
        <taxon>Pucciniomycetes</taxon>
        <taxon>Pucciniales</taxon>
        <taxon>Sphaerophragmiaceae</taxon>
        <taxon>Austropuccinia</taxon>
    </lineage>
</organism>
<dbReference type="Proteomes" id="UP000765509">
    <property type="component" value="Unassembled WGS sequence"/>
</dbReference>
<keyword evidence="10" id="KW-0695">RNA-directed DNA polymerase</keyword>
<comment type="caution">
    <text evidence="16">The sequence shown here is derived from an EMBL/GenBank/DDBJ whole genome shotgun (WGS) entry which is preliminary data.</text>
</comment>
<evidence type="ECO:0000256" key="11">
    <source>
        <dbReference type="ARBA" id="ARBA00022932"/>
    </source>
</evidence>
<evidence type="ECO:0000256" key="4">
    <source>
        <dbReference type="ARBA" id="ARBA00022723"/>
    </source>
</evidence>
<keyword evidence="12" id="KW-0233">DNA recombination</keyword>
<evidence type="ECO:0000256" key="8">
    <source>
        <dbReference type="ARBA" id="ARBA00022884"/>
    </source>
</evidence>
<dbReference type="PANTHER" id="PTHR42648">
    <property type="entry name" value="TRANSPOSASE, PUTATIVE-RELATED"/>
    <property type="match status" value="1"/>
</dbReference>
<evidence type="ECO:0000256" key="10">
    <source>
        <dbReference type="ARBA" id="ARBA00022918"/>
    </source>
</evidence>
<dbReference type="GO" id="GO:0046872">
    <property type="term" value="F:metal ion binding"/>
    <property type="evidence" value="ECO:0007669"/>
    <property type="project" value="UniProtKB-KW"/>
</dbReference>
<keyword evidence="11" id="KW-0239">DNA-directed DNA polymerase</keyword>
<dbReference type="GO" id="GO:0003887">
    <property type="term" value="F:DNA-directed DNA polymerase activity"/>
    <property type="evidence" value="ECO:0007669"/>
    <property type="project" value="UniProtKB-KW"/>
</dbReference>
<dbReference type="GO" id="GO:0006310">
    <property type="term" value="P:DNA recombination"/>
    <property type="evidence" value="ECO:0007669"/>
    <property type="project" value="UniProtKB-KW"/>
</dbReference>
<keyword evidence="4" id="KW-0479">Metal-binding</keyword>
<proteinExistence type="predicted"/>
<evidence type="ECO:0000256" key="5">
    <source>
        <dbReference type="ARBA" id="ARBA00022759"/>
    </source>
</evidence>
<evidence type="ECO:0000256" key="1">
    <source>
        <dbReference type="ARBA" id="ARBA00022578"/>
    </source>
</evidence>
<evidence type="ECO:0000313" key="17">
    <source>
        <dbReference type="Proteomes" id="UP000765509"/>
    </source>
</evidence>
<evidence type="ECO:0000256" key="6">
    <source>
        <dbReference type="ARBA" id="ARBA00022801"/>
    </source>
</evidence>
<protein>
    <recommendedName>
        <fullName evidence="15">Integrase catalytic domain-containing protein</fullName>
    </recommendedName>
</protein>
<keyword evidence="17" id="KW-1185">Reference proteome</keyword>
<dbReference type="PROSITE" id="PS50994">
    <property type="entry name" value="INTEGRASE"/>
    <property type="match status" value="1"/>
</dbReference>
<dbReference type="OrthoDB" id="7691805at2759"/>
<dbReference type="GO" id="GO:0015074">
    <property type="term" value="P:DNA integration"/>
    <property type="evidence" value="ECO:0007669"/>
    <property type="project" value="UniProtKB-KW"/>
</dbReference>
<evidence type="ECO:0000256" key="13">
    <source>
        <dbReference type="ARBA" id="ARBA00048173"/>
    </source>
</evidence>
<evidence type="ECO:0000259" key="15">
    <source>
        <dbReference type="PROSITE" id="PS50994"/>
    </source>
</evidence>
<evidence type="ECO:0000256" key="7">
    <source>
        <dbReference type="ARBA" id="ARBA00022842"/>
    </source>
</evidence>
<dbReference type="PANTHER" id="PTHR42648:SF11">
    <property type="entry name" value="TRANSPOSON TY4-P GAG-POL POLYPROTEIN"/>
    <property type="match status" value="1"/>
</dbReference>
<dbReference type="GO" id="GO:0003723">
    <property type="term" value="F:RNA binding"/>
    <property type="evidence" value="ECO:0007669"/>
    <property type="project" value="UniProtKB-KW"/>
</dbReference>
<dbReference type="EMBL" id="AVOT02004235">
    <property type="protein sequence ID" value="MBW0475790.1"/>
    <property type="molecule type" value="Genomic_DNA"/>
</dbReference>
<comment type="catalytic activity">
    <reaction evidence="14">
        <text>DNA(n) + a 2'-deoxyribonucleoside 5'-triphosphate = DNA(n+1) + diphosphate</text>
        <dbReference type="Rhea" id="RHEA:22508"/>
        <dbReference type="Rhea" id="RHEA-COMP:17339"/>
        <dbReference type="Rhea" id="RHEA-COMP:17340"/>
        <dbReference type="ChEBI" id="CHEBI:33019"/>
        <dbReference type="ChEBI" id="CHEBI:61560"/>
        <dbReference type="ChEBI" id="CHEBI:173112"/>
        <dbReference type="EC" id="2.7.7.7"/>
    </reaction>
</comment>
<name>A0A9Q3C329_9BASI</name>
<dbReference type="GO" id="GO:0005634">
    <property type="term" value="C:nucleus"/>
    <property type="evidence" value="ECO:0007669"/>
    <property type="project" value="UniProtKB-ARBA"/>
</dbReference>
<evidence type="ECO:0000256" key="3">
    <source>
        <dbReference type="ARBA" id="ARBA00022722"/>
    </source>
</evidence>
<keyword evidence="8" id="KW-0694">RNA-binding</keyword>
<keyword evidence="9" id="KW-0229">DNA integration</keyword>
<accession>A0A9Q3C329</accession>
<dbReference type="SUPFAM" id="SSF53098">
    <property type="entry name" value="Ribonuclease H-like"/>
    <property type="match status" value="1"/>
</dbReference>
<keyword evidence="2" id="KW-0548">Nucleotidyltransferase</keyword>
<sequence length="198" mass="22550">MDKNSNAESCIEAYLNEIKNKLNIIPVFLHTDRGGEFSLKTFLSSLKSKGIWLKQGPPDLPQTNGVAKPFDQTLLTKIRCLLGQSNIPIKYWDEAASHASVLFNHLPHRFLDMSTPSNMLMKDNCNIEPIISIDRFIPFSMKVLVKKQITEAKLDKAGETLRALTFEKYSDGLRLLYPHSGRIRISRDYSVTKKQIKI</sequence>
<keyword evidence="3" id="KW-0540">Nuclease</keyword>
<keyword evidence="1" id="KW-0815">Transposition</keyword>
<dbReference type="GO" id="GO:0016787">
    <property type="term" value="F:hydrolase activity"/>
    <property type="evidence" value="ECO:0007669"/>
    <property type="project" value="UniProtKB-KW"/>
</dbReference>
<keyword evidence="7" id="KW-0460">Magnesium</keyword>
<evidence type="ECO:0000256" key="2">
    <source>
        <dbReference type="ARBA" id="ARBA00022695"/>
    </source>
</evidence>
<keyword evidence="5" id="KW-0255">Endonuclease</keyword>
<dbReference type="InterPro" id="IPR012337">
    <property type="entry name" value="RNaseH-like_sf"/>
</dbReference>
<dbReference type="GO" id="GO:0003964">
    <property type="term" value="F:RNA-directed DNA polymerase activity"/>
    <property type="evidence" value="ECO:0007669"/>
    <property type="project" value="UniProtKB-KW"/>
</dbReference>
<feature type="domain" description="Integrase catalytic" evidence="15">
    <location>
        <begin position="1"/>
        <end position="124"/>
    </location>
</feature>
<reference evidence="16" key="1">
    <citation type="submission" date="2021-03" db="EMBL/GenBank/DDBJ databases">
        <title>Draft genome sequence of rust myrtle Austropuccinia psidii MF-1, a brazilian biotype.</title>
        <authorList>
            <person name="Quecine M.C."/>
            <person name="Pachon D.M.R."/>
            <person name="Bonatelli M.L."/>
            <person name="Correr F.H."/>
            <person name="Franceschini L.M."/>
            <person name="Leite T.F."/>
            <person name="Margarido G.R.A."/>
            <person name="Almeida C.A."/>
            <person name="Ferrarezi J.A."/>
            <person name="Labate C.A."/>
        </authorList>
    </citation>
    <scope>NUCLEOTIDE SEQUENCE</scope>
    <source>
        <strain evidence="16">MF-1</strain>
    </source>
</reference>
<evidence type="ECO:0000256" key="12">
    <source>
        <dbReference type="ARBA" id="ARBA00023172"/>
    </source>
</evidence>
<dbReference type="GO" id="GO:0032196">
    <property type="term" value="P:transposition"/>
    <property type="evidence" value="ECO:0007669"/>
    <property type="project" value="UniProtKB-KW"/>
</dbReference>